<dbReference type="RefSeq" id="WP_191709290.1">
    <property type="nucleotide sequence ID" value="NZ_JACSPQ010000001.1"/>
</dbReference>
<proteinExistence type="predicted"/>
<feature type="transmembrane region" description="Helical" evidence="1">
    <location>
        <begin position="149"/>
        <end position="169"/>
    </location>
</feature>
<keyword evidence="1" id="KW-0472">Membrane</keyword>
<organism evidence="2 3">
    <name type="scientific">Phocaeicola faecium</name>
    <dbReference type="NCBI Taxonomy" id="2762213"/>
    <lineage>
        <taxon>Bacteria</taxon>
        <taxon>Pseudomonadati</taxon>
        <taxon>Bacteroidota</taxon>
        <taxon>Bacteroidia</taxon>
        <taxon>Bacteroidales</taxon>
        <taxon>Bacteroidaceae</taxon>
        <taxon>Phocaeicola</taxon>
    </lineage>
</organism>
<keyword evidence="1" id="KW-1133">Transmembrane helix</keyword>
<dbReference type="InterPro" id="IPR045692">
    <property type="entry name" value="DUF6057"/>
</dbReference>
<evidence type="ECO:0000256" key="1">
    <source>
        <dbReference type="SAM" id="Phobius"/>
    </source>
</evidence>
<feature type="transmembrane region" description="Helical" evidence="1">
    <location>
        <begin position="86"/>
        <end position="108"/>
    </location>
</feature>
<feature type="transmembrane region" description="Helical" evidence="1">
    <location>
        <begin position="12"/>
        <end position="34"/>
    </location>
</feature>
<feature type="transmembrane region" description="Helical" evidence="1">
    <location>
        <begin position="54"/>
        <end position="74"/>
    </location>
</feature>
<feature type="transmembrane region" description="Helical" evidence="1">
    <location>
        <begin position="114"/>
        <end position="137"/>
    </location>
</feature>
<evidence type="ECO:0000313" key="2">
    <source>
        <dbReference type="EMBL" id="MBD8000845.1"/>
    </source>
</evidence>
<sequence>MGKYTNVLYEKAARMTTVVCGFLFSLFSFVYLYVFQRDVLEALHFSLAHGKTHFAPMGSAVVITLILLLLRWGVNSLLGLKGYIRSLSYLPSFLVLCALTDVGRTVYMSAYHTVWSWLLPVLILIFVVFAYWLRGLYRNQLNTEGSRLGLVNYNLLILFVQCLMTVLVGNTNRAFHHELEVERYLRDREYVEALEVGKRSLESTHTLTALRAMAMAHAKLMGEKLFEYPQYYGVDGLFFDEDSTAVLRFTNDSVYDLLGGKPYVGDKPLDYLSELCYTGRGKYIALDYYLAGLLLDKQINKFAQTIDDFYESEDSLPRYYREAMAIYRSNHSDSVFVRNDSVMQEKYIRYKTRQMEFASPLEEQNYMKREFGDTYWWYFDYQK</sequence>
<keyword evidence="3" id="KW-1185">Reference proteome</keyword>
<comment type="caution">
    <text evidence="2">The sequence shown here is derived from an EMBL/GenBank/DDBJ whole genome shotgun (WGS) entry which is preliminary data.</text>
</comment>
<dbReference type="EMBL" id="JACSPQ010000001">
    <property type="protein sequence ID" value="MBD8000845.1"/>
    <property type="molecule type" value="Genomic_DNA"/>
</dbReference>
<name>A0ABR8V7Z0_9BACT</name>
<accession>A0ABR8V7Z0</accession>
<reference evidence="2 3" key="1">
    <citation type="submission" date="2020-08" db="EMBL/GenBank/DDBJ databases">
        <title>A Genomic Blueprint of the Chicken Gut Microbiome.</title>
        <authorList>
            <person name="Gilroy R."/>
            <person name="Ravi A."/>
            <person name="Getino M."/>
            <person name="Pursley I."/>
            <person name="Horton D.L."/>
            <person name="Alikhan N.-F."/>
            <person name="Baker D."/>
            <person name="Gharbi K."/>
            <person name="Hall N."/>
            <person name="Watson M."/>
            <person name="Adriaenssens E.M."/>
            <person name="Foster-Nyarko E."/>
            <person name="Jarju S."/>
            <person name="Secka A."/>
            <person name="Antonio M."/>
            <person name="Oren A."/>
            <person name="Chaudhuri R."/>
            <person name="La Ragione R.M."/>
            <person name="Hildebrand F."/>
            <person name="Pallen M.J."/>
        </authorList>
    </citation>
    <scope>NUCLEOTIDE SEQUENCE [LARGE SCALE GENOMIC DNA]</scope>
    <source>
        <strain evidence="2 3">Sa1YUN3</strain>
    </source>
</reference>
<evidence type="ECO:0008006" key="4">
    <source>
        <dbReference type="Google" id="ProtNLM"/>
    </source>
</evidence>
<protein>
    <recommendedName>
        <fullName evidence="4">Histidine kinase</fullName>
    </recommendedName>
</protein>
<evidence type="ECO:0000313" key="3">
    <source>
        <dbReference type="Proteomes" id="UP000616346"/>
    </source>
</evidence>
<dbReference type="Proteomes" id="UP000616346">
    <property type="component" value="Unassembled WGS sequence"/>
</dbReference>
<gene>
    <name evidence="2" type="ORF">H9626_01200</name>
</gene>
<keyword evidence="1" id="KW-0812">Transmembrane</keyword>
<dbReference type="Pfam" id="PF19529">
    <property type="entry name" value="DUF6057"/>
    <property type="match status" value="2"/>
</dbReference>